<dbReference type="Proteomes" id="UP000298663">
    <property type="component" value="Unassembled WGS sequence"/>
</dbReference>
<accession>A0A4U5N101</accession>
<keyword evidence="3" id="KW-1185">Reference proteome</keyword>
<keyword evidence="1" id="KW-0472">Membrane</keyword>
<keyword evidence="1" id="KW-0812">Transmembrane</keyword>
<proteinExistence type="predicted"/>
<reference evidence="2 3" key="2">
    <citation type="journal article" date="2019" name="G3 (Bethesda)">
        <title>Hybrid Assembly of the Genome of the Entomopathogenic Nematode Steinernema carpocapsae Identifies the X-Chromosome.</title>
        <authorList>
            <person name="Serra L."/>
            <person name="Macchietto M."/>
            <person name="Macias-Munoz A."/>
            <person name="McGill C.J."/>
            <person name="Rodriguez I.M."/>
            <person name="Rodriguez B."/>
            <person name="Murad R."/>
            <person name="Mortazavi A."/>
        </authorList>
    </citation>
    <scope>NUCLEOTIDE SEQUENCE [LARGE SCALE GENOMIC DNA]</scope>
    <source>
        <strain evidence="2 3">ALL</strain>
    </source>
</reference>
<comment type="caution">
    <text evidence="2">The sequence shown here is derived from an EMBL/GenBank/DDBJ whole genome shotgun (WGS) entry which is preliminary data.</text>
</comment>
<protein>
    <submittedName>
        <fullName evidence="2">Uncharacterized protein</fullName>
    </submittedName>
</protein>
<evidence type="ECO:0000313" key="3">
    <source>
        <dbReference type="Proteomes" id="UP000298663"/>
    </source>
</evidence>
<evidence type="ECO:0000256" key="1">
    <source>
        <dbReference type="SAM" id="Phobius"/>
    </source>
</evidence>
<organism evidence="2 3">
    <name type="scientific">Steinernema carpocapsae</name>
    <name type="common">Entomopathogenic nematode</name>
    <dbReference type="NCBI Taxonomy" id="34508"/>
    <lineage>
        <taxon>Eukaryota</taxon>
        <taxon>Metazoa</taxon>
        <taxon>Ecdysozoa</taxon>
        <taxon>Nematoda</taxon>
        <taxon>Chromadorea</taxon>
        <taxon>Rhabditida</taxon>
        <taxon>Tylenchina</taxon>
        <taxon>Panagrolaimomorpha</taxon>
        <taxon>Strongyloidoidea</taxon>
        <taxon>Steinernematidae</taxon>
        <taxon>Steinernema</taxon>
    </lineage>
</organism>
<keyword evidence="1" id="KW-1133">Transmembrane helix</keyword>
<sequence>MVHLRFKSFICRHFSSRGALCSFRACPLANLYDLSLRSPLRRSCTLPYLTSCSLASFRMLLWGFLWIFCFTFFFSA</sequence>
<gene>
    <name evidence="2" type="ORF">L596_017225</name>
</gene>
<dbReference type="AlphaFoldDB" id="A0A4U5N101"/>
<name>A0A4U5N101_STECR</name>
<feature type="transmembrane region" description="Helical" evidence="1">
    <location>
        <begin position="46"/>
        <end position="74"/>
    </location>
</feature>
<evidence type="ECO:0000313" key="2">
    <source>
        <dbReference type="EMBL" id="TKR76016.1"/>
    </source>
</evidence>
<dbReference type="EMBL" id="AZBU02000005">
    <property type="protein sequence ID" value="TKR76016.1"/>
    <property type="molecule type" value="Genomic_DNA"/>
</dbReference>
<reference evidence="2 3" key="1">
    <citation type="journal article" date="2015" name="Genome Biol.">
        <title>Comparative genomics of Steinernema reveals deeply conserved gene regulatory networks.</title>
        <authorList>
            <person name="Dillman A.R."/>
            <person name="Macchietto M."/>
            <person name="Porter C.F."/>
            <person name="Rogers A."/>
            <person name="Williams B."/>
            <person name="Antoshechkin I."/>
            <person name="Lee M.M."/>
            <person name="Goodwin Z."/>
            <person name="Lu X."/>
            <person name="Lewis E.E."/>
            <person name="Goodrich-Blair H."/>
            <person name="Stock S.P."/>
            <person name="Adams B.J."/>
            <person name="Sternberg P.W."/>
            <person name="Mortazavi A."/>
        </authorList>
    </citation>
    <scope>NUCLEOTIDE SEQUENCE [LARGE SCALE GENOMIC DNA]</scope>
    <source>
        <strain evidence="2 3">ALL</strain>
    </source>
</reference>